<dbReference type="SUPFAM" id="SSF51338">
    <property type="entry name" value="Composite domain of metallo-dependent hydrolases"/>
    <property type="match status" value="1"/>
</dbReference>
<protein>
    <recommendedName>
        <fullName evidence="1">Amidohydrolase 3 domain-containing protein</fullName>
    </recommendedName>
</protein>
<dbReference type="AlphaFoldDB" id="A0A382FMU7"/>
<dbReference type="SUPFAM" id="SSF51556">
    <property type="entry name" value="Metallo-dependent hydrolases"/>
    <property type="match status" value="1"/>
</dbReference>
<dbReference type="GO" id="GO:0005829">
    <property type="term" value="C:cytosol"/>
    <property type="evidence" value="ECO:0007669"/>
    <property type="project" value="TreeGrafter"/>
</dbReference>
<feature type="non-terminal residue" evidence="2">
    <location>
        <position position="490"/>
    </location>
</feature>
<evidence type="ECO:0000313" key="2">
    <source>
        <dbReference type="EMBL" id="SVB64446.1"/>
    </source>
</evidence>
<gene>
    <name evidence="2" type="ORF">METZ01_LOCUS217300</name>
</gene>
<dbReference type="Gene3D" id="3.20.20.140">
    <property type="entry name" value="Metal-dependent hydrolases"/>
    <property type="match status" value="2"/>
</dbReference>
<dbReference type="Gene3D" id="2.30.40.10">
    <property type="entry name" value="Urease, subunit C, domain 1"/>
    <property type="match status" value="1"/>
</dbReference>
<proteinExistence type="predicted"/>
<dbReference type="InterPro" id="IPR032466">
    <property type="entry name" value="Metal_Hydrolase"/>
</dbReference>
<sequence length="490" mass="53895">MGLDLAIKNGTIVDGSGAPRFRADIGIQDGQIVEIGRIRSGAKQVIDAEGRVVSPGFIDGHTHMDAQVAWDPLGSCSCWHGVTSVIMGNCGFALAPCQPDQREWIARCLEAVEDIPTEAMMAGINWTWETFPEYLGNVDKLPKAINYGAFLGHSALRMYTMGERSLSETASEDDLRRMGASISEALKAGALGFSTSRASTHVTPDGSPIASRIADWTEIDYLVDVMAQHNRGIFQIGPDVSSGEAHEIFLARLKKVAVDSGRPVMFGTLSTHQGVDPYPWESQMQYLDDTVASGGRVYGQTTTKPIIALFSVKSYLPFDNLPAWRELRNLPISEQQQRFTDPDIRRALVAAEAGMKPRDNTFQGGGAATTDPKKPDYGNLFALKGVDWDDPTVEEVAQQRNQHPVEAMLDLMVENEDQLFVQPLVNETPDDVLGMLRHPRTLATFSDSGAHVCQEMGSSLQTHLLSYWVRKREMFSLEEAVRMVTFDNAS</sequence>
<accession>A0A382FMU7</accession>
<dbReference type="Pfam" id="PF07969">
    <property type="entry name" value="Amidohydro_3"/>
    <property type="match status" value="1"/>
</dbReference>
<evidence type="ECO:0000259" key="1">
    <source>
        <dbReference type="Pfam" id="PF07969"/>
    </source>
</evidence>
<organism evidence="2">
    <name type="scientific">marine metagenome</name>
    <dbReference type="NCBI Taxonomy" id="408172"/>
    <lineage>
        <taxon>unclassified sequences</taxon>
        <taxon>metagenomes</taxon>
        <taxon>ecological metagenomes</taxon>
    </lineage>
</organism>
<name>A0A382FMU7_9ZZZZ</name>
<feature type="domain" description="Amidohydrolase 3" evidence="1">
    <location>
        <begin position="44"/>
        <end position="231"/>
    </location>
</feature>
<dbReference type="EMBL" id="UINC01050914">
    <property type="protein sequence ID" value="SVB64446.1"/>
    <property type="molecule type" value="Genomic_DNA"/>
</dbReference>
<dbReference type="PANTHER" id="PTHR11647:SF1">
    <property type="entry name" value="COLLAPSIN RESPONSE MEDIATOR PROTEIN"/>
    <property type="match status" value="1"/>
</dbReference>
<dbReference type="GO" id="GO:0016812">
    <property type="term" value="F:hydrolase activity, acting on carbon-nitrogen (but not peptide) bonds, in cyclic amides"/>
    <property type="evidence" value="ECO:0007669"/>
    <property type="project" value="TreeGrafter"/>
</dbReference>
<reference evidence="2" key="1">
    <citation type="submission" date="2018-05" db="EMBL/GenBank/DDBJ databases">
        <authorList>
            <person name="Lanie J.A."/>
            <person name="Ng W.-L."/>
            <person name="Kazmierczak K.M."/>
            <person name="Andrzejewski T.M."/>
            <person name="Davidsen T.M."/>
            <person name="Wayne K.J."/>
            <person name="Tettelin H."/>
            <person name="Glass J.I."/>
            <person name="Rusch D."/>
            <person name="Podicherti R."/>
            <person name="Tsui H.-C.T."/>
            <person name="Winkler M.E."/>
        </authorList>
    </citation>
    <scope>NUCLEOTIDE SEQUENCE</scope>
</reference>
<dbReference type="InterPro" id="IPR013108">
    <property type="entry name" value="Amidohydro_3"/>
</dbReference>
<dbReference type="InterPro" id="IPR011059">
    <property type="entry name" value="Metal-dep_hydrolase_composite"/>
</dbReference>
<dbReference type="InterPro" id="IPR050378">
    <property type="entry name" value="Metallo-dep_Hydrolases_sf"/>
</dbReference>
<dbReference type="PANTHER" id="PTHR11647">
    <property type="entry name" value="HYDRANTOINASE/DIHYDROPYRIMIDINASE FAMILY MEMBER"/>
    <property type="match status" value="1"/>
</dbReference>